<name>A0A9W9ZR11_9CNID</name>
<dbReference type="OrthoDB" id="5986356at2759"/>
<sequence length="174" mass="19145">MFQQCQKDLYSCFKAGNSTKKECLVTYKNCMAALIPTMPYFVTLCKKDLSWCVSHAQGIKMQAGCFVDFAKCLKNKGPTPVTYAPDSRAMDEPTHSPLAQCQIDLYDCNNKGDKTSMECLADYKTCMGQLIPPYVETCNKKAKTCYANAPGIFDKAKCAADYAKCLTSGGPDEA</sequence>
<gene>
    <name evidence="1" type="ORF">OS493_013875</name>
</gene>
<organism evidence="1 2">
    <name type="scientific">Desmophyllum pertusum</name>
    <dbReference type="NCBI Taxonomy" id="174260"/>
    <lineage>
        <taxon>Eukaryota</taxon>
        <taxon>Metazoa</taxon>
        <taxon>Cnidaria</taxon>
        <taxon>Anthozoa</taxon>
        <taxon>Hexacorallia</taxon>
        <taxon>Scleractinia</taxon>
        <taxon>Caryophylliina</taxon>
        <taxon>Caryophylliidae</taxon>
        <taxon>Desmophyllum</taxon>
    </lineage>
</organism>
<accession>A0A9W9ZR11</accession>
<comment type="caution">
    <text evidence="1">The sequence shown here is derived from an EMBL/GenBank/DDBJ whole genome shotgun (WGS) entry which is preliminary data.</text>
</comment>
<keyword evidence="2" id="KW-1185">Reference proteome</keyword>
<reference evidence="1" key="1">
    <citation type="submission" date="2023-01" db="EMBL/GenBank/DDBJ databases">
        <title>Genome assembly of the deep-sea coral Lophelia pertusa.</title>
        <authorList>
            <person name="Herrera S."/>
            <person name="Cordes E."/>
        </authorList>
    </citation>
    <scope>NUCLEOTIDE SEQUENCE</scope>
    <source>
        <strain evidence="1">USNM1676648</strain>
        <tissue evidence="1">Polyp</tissue>
    </source>
</reference>
<evidence type="ECO:0000313" key="2">
    <source>
        <dbReference type="Proteomes" id="UP001163046"/>
    </source>
</evidence>
<protein>
    <submittedName>
        <fullName evidence="1">Uncharacterized protein</fullName>
    </submittedName>
</protein>
<dbReference type="AlphaFoldDB" id="A0A9W9ZR11"/>
<proteinExistence type="predicted"/>
<dbReference type="EMBL" id="MU825879">
    <property type="protein sequence ID" value="KAJ7385840.1"/>
    <property type="molecule type" value="Genomic_DNA"/>
</dbReference>
<dbReference type="Proteomes" id="UP001163046">
    <property type="component" value="Unassembled WGS sequence"/>
</dbReference>
<evidence type="ECO:0000313" key="1">
    <source>
        <dbReference type="EMBL" id="KAJ7385840.1"/>
    </source>
</evidence>